<evidence type="ECO:0000313" key="2">
    <source>
        <dbReference type="EMBL" id="CDW45501.1"/>
    </source>
</evidence>
<name>A0A0K2V6E0_LEPSM</name>
<dbReference type="AlphaFoldDB" id="A0A0K2V6E0"/>
<evidence type="ECO:0000256" key="1">
    <source>
        <dbReference type="SAM" id="Phobius"/>
    </source>
</evidence>
<keyword evidence="1" id="KW-0812">Transmembrane</keyword>
<organism evidence="2">
    <name type="scientific">Lepeophtheirus salmonis</name>
    <name type="common">Salmon louse</name>
    <name type="synonym">Caligus salmonis</name>
    <dbReference type="NCBI Taxonomy" id="72036"/>
    <lineage>
        <taxon>Eukaryota</taxon>
        <taxon>Metazoa</taxon>
        <taxon>Ecdysozoa</taxon>
        <taxon>Arthropoda</taxon>
        <taxon>Crustacea</taxon>
        <taxon>Multicrustacea</taxon>
        <taxon>Hexanauplia</taxon>
        <taxon>Copepoda</taxon>
        <taxon>Siphonostomatoida</taxon>
        <taxon>Caligidae</taxon>
        <taxon>Lepeophtheirus</taxon>
    </lineage>
</organism>
<protein>
    <submittedName>
        <fullName evidence="2">Uncharacterized protein</fullName>
    </submittedName>
</protein>
<dbReference type="EMBL" id="HACA01028140">
    <property type="protein sequence ID" value="CDW45501.1"/>
    <property type="molecule type" value="Transcribed_RNA"/>
</dbReference>
<reference evidence="2" key="1">
    <citation type="submission" date="2014-05" db="EMBL/GenBank/DDBJ databases">
        <authorList>
            <person name="Chronopoulou M."/>
        </authorList>
    </citation>
    <scope>NUCLEOTIDE SEQUENCE</scope>
    <source>
        <tissue evidence="2">Whole organism</tissue>
    </source>
</reference>
<sequence>MASRLLEDTLYTRWYRLTYIILVLYNFFRLRKGIR</sequence>
<keyword evidence="1" id="KW-1133">Transmembrane helix</keyword>
<proteinExistence type="predicted"/>
<feature type="transmembrane region" description="Helical" evidence="1">
    <location>
        <begin position="12"/>
        <end position="28"/>
    </location>
</feature>
<keyword evidence="1" id="KW-0472">Membrane</keyword>
<accession>A0A0K2V6E0</accession>